<gene>
    <name evidence="2" type="ORF">Tci_024122</name>
</gene>
<feature type="region of interest" description="Disordered" evidence="1">
    <location>
        <begin position="80"/>
        <end position="128"/>
    </location>
</feature>
<feature type="compositionally biased region" description="Low complexity" evidence="1">
    <location>
        <begin position="97"/>
        <end position="122"/>
    </location>
</feature>
<accession>A0A6L2KW80</accession>
<feature type="compositionally biased region" description="Low complexity" evidence="1">
    <location>
        <begin position="81"/>
        <end position="90"/>
    </location>
</feature>
<evidence type="ECO:0000256" key="1">
    <source>
        <dbReference type="SAM" id="MobiDB-lite"/>
    </source>
</evidence>
<organism evidence="2">
    <name type="scientific">Tanacetum cinerariifolium</name>
    <name type="common">Dalmatian daisy</name>
    <name type="synonym">Chrysanthemum cinerariifolium</name>
    <dbReference type="NCBI Taxonomy" id="118510"/>
    <lineage>
        <taxon>Eukaryota</taxon>
        <taxon>Viridiplantae</taxon>
        <taxon>Streptophyta</taxon>
        <taxon>Embryophyta</taxon>
        <taxon>Tracheophyta</taxon>
        <taxon>Spermatophyta</taxon>
        <taxon>Magnoliopsida</taxon>
        <taxon>eudicotyledons</taxon>
        <taxon>Gunneridae</taxon>
        <taxon>Pentapetalae</taxon>
        <taxon>asterids</taxon>
        <taxon>campanulids</taxon>
        <taxon>Asterales</taxon>
        <taxon>Asteraceae</taxon>
        <taxon>Asteroideae</taxon>
        <taxon>Anthemideae</taxon>
        <taxon>Anthemidinae</taxon>
        <taxon>Tanacetum</taxon>
    </lineage>
</organism>
<dbReference type="AlphaFoldDB" id="A0A6L2KW80"/>
<protein>
    <submittedName>
        <fullName evidence="2">Uncharacterized protein</fullName>
    </submittedName>
</protein>
<sequence length="338" mass="38210">MPLERARDYESNTEIPKRQVSPSTSTPEIPTAPILPAPSAIVAPSSEFPFAPVASTARKSVRPLHSHHLALRYTSHHLDHFTSGSSSSHSSSDHSLFRHSSLGHSLSGHTPPDTTDTDSSTPQRFIHPSLSRIPRCSKAYLCWRSTPLSTIYPPTTSESSVRDSFSKLFAGPSRKRCRSPTATVISPVHSVRALVPSRGDLFPPHKRFRDSISPEDSAEEEIDTNVLEDIEADATIVEVAIDRDVKARIDVGLGIEDEFKDEFDEERAGFSDRTRSLEQENLKVQALLCIERDWVDSLCRHMKLSHEEFRQFRRDRDDTRRRLRRLVSFVERHLGFRP</sequence>
<evidence type="ECO:0000313" key="2">
    <source>
        <dbReference type="EMBL" id="GEU52144.1"/>
    </source>
</evidence>
<dbReference type="EMBL" id="BKCJ010002971">
    <property type="protein sequence ID" value="GEU52144.1"/>
    <property type="molecule type" value="Genomic_DNA"/>
</dbReference>
<reference evidence="2" key="1">
    <citation type="journal article" date="2019" name="Sci. Rep.">
        <title>Draft genome of Tanacetum cinerariifolium, the natural source of mosquito coil.</title>
        <authorList>
            <person name="Yamashiro T."/>
            <person name="Shiraishi A."/>
            <person name="Satake H."/>
            <person name="Nakayama K."/>
        </authorList>
    </citation>
    <scope>NUCLEOTIDE SEQUENCE</scope>
</reference>
<name>A0A6L2KW80_TANCI</name>
<proteinExistence type="predicted"/>
<comment type="caution">
    <text evidence="2">The sequence shown here is derived from an EMBL/GenBank/DDBJ whole genome shotgun (WGS) entry which is preliminary data.</text>
</comment>
<feature type="region of interest" description="Disordered" evidence="1">
    <location>
        <begin position="1"/>
        <end position="36"/>
    </location>
</feature>
<feature type="compositionally biased region" description="Basic and acidic residues" evidence="1">
    <location>
        <begin position="1"/>
        <end position="10"/>
    </location>
</feature>